<dbReference type="InterPro" id="IPR014729">
    <property type="entry name" value="Rossmann-like_a/b/a_fold"/>
</dbReference>
<organism evidence="2">
    <name type="scientific">Blautia glucerasea</name>
    <dbReference type="NCBI Taxonomy" id="536633"/>
    <lineage>
        <taxon>Bacteria</taxon>
        <taxon>Bacillati</taxon>
        <taxon>Bacillota</taxon>
        <taxon>Clostridia</taxon>
        <taxon>Lachnospirales</taxon>
        <taxon>Lachnospiraceae</taxon>
        <taxon>Blautia</taxon>
    </lineage>
</organism>
<dbReference type="GO" id="GO:0000270">
    <property type="term" value="P:peptidoglycan metabolic process"/>
    <property type="evidence" value="ECO:0007669"/>
    <property type="project" value="TreeGrafter"/>
</dbReference>
<evidence type="ECO:0000313" key="2">
    <source>
        <dbReference type="EMBL" id="VYS74130.1"/>
    </source>
</evidence>
<reference evidence="2" key="1">
    <citation type="submission" date="2019-11" db="EMBL/GenBank/DDBJ databases">
        <authorList>
            <person name="Feng L."/>
        </authorList>
    </citation>
    <scope>NUCLEOTIDE SEQUENCE</scope>
    <source>
        <strain evidence="2">BgluceraseaLFYP119</strain>
    </source>
</reference>
<dbReference type="RefSeq" id="WP_156352334.1">
    <property type="nucleotide sequence ID" value="NZ_CACRST010000006.1"/>
</dbReference>
<dbReference type="InterPro" id="IPR003848">
    <property type="entry name" value="DUF218"/>
</dbReference>
<dbReference type="GO" id="GO:0043164">
    <property type="term" value="P:Gram-negative-bacterium-type cell wall biogenesis"/>
    <property type="evidence" value="ECO:0007669"/>
    <property type="project" value="TreeGrafter"/>
</dbReference>
<proteinExistence type="predicted"/>
<gene>
    <name evidence="2" type="ORF">BGLFYP119_00378</name>
</gene>
<dbReference type="GO" id="GO:0005886">
    <property type="term" value="C:plasma membrane"/>
    <property type="evidence" value="ECO:0007669"/>
    <property type="project" value="TreeGrafter"/>
</dbReference>
<accession>A0A6N2R251</accession>
<evidence type="ECO:0000259" key="1">
    <source>
        <dbReference type="Pfam" id="PF02698"/>
    </source>
</evidence>
<dbReference type="Pfam" id="PF02698">
    <property type="entry name" value="DUF218"/>
    <property type="match status" value="1"/>
</dbReference>
<dbReference type="Gene3D" id="3.40.50.620">
    <property type="entry name" value="HUPs"/>
    <property type="match status" value="1"/>
</dbReference>
<feature type="domain" description="DUF218" evidence="1">
    <location>
        <begin position="8"/>
        <end position="133"/>
    </location>
</feature>
<dbReference type="EMBL" id="CACRST010000006">
    <property type="protein sequence ID" value="VYS74130.1"/>
    <property type="molecule type" value="Genomic_DNA"/>
</dbReference>
<sequence>MKIKENLDYIIVLGAHVNGVRLSKALLERTRRALEYLEKNPKTRAVLSGGQGEGETIGEAEAMCRYLEDHGISRERLILEDRSTNTKENLDFSLALIGDLNAPIGVVTNHFHVFRGVAIGKKCGCKNIYPIPSRYRSWRLVIYIPREILAIIKDKILGNL</sequence>
<dbReference type="InterPro" id="IPR051599">
    <property type="entry name" value="Cell_Envelope_Assoc"/>
</dbReference>
<dbReference type="PANTHER" id="PTHR30336">
    <property type="entry name" value="INNER MEMBRANE PROTEIN, PROBABLE PERMEASE"/>
    <property type="match status" value="1"/>
</dbReference>
<dbReference type="PANTHER" id="PTHR30336:SF4">
    <property type="entry name" value="ENVELOPE BIOGENESIS FACTOR ELYC"/>
    <property type="match status" value="1"/>
</dbReference>
<protein>
    <recommendedName>
        <fullName evidence="1">DUF218 domain-containing protein</fullName>
    </recommendedName>
</protein>
<dbReference type="AlphaFoldDB" id="A0A6N2R251"/>
<dbReference type="CDD" id="cd06259">
    <property type="entry name" value="YdcF-like"/>
    <property type="match status" value="1"/>
</dbReference>
<name>A0A6N2R251_9FIRM</name>